<dbReference type="AlphaFoldDB" id="A0A0U5K0N0"/>
<dbReference type="EC" id="3.1.3.89" evidence="5"/>
<evidence type="ECO:0000256" key="2">
    <source>
        <dbReference type="ARBA" id="ARBA00001936"/>
    </source>
</evidence>
<comment type="cofactor">
    <cofactor evidence="3">
        <name>Co(2+)</name>
        <dbReference type="ChEBI" id="CHEBI:48828"/>
    </cofactor>
</comment>
<dbReference type="Proteomes" id="UP000069902">
    <property type="component" value="Chromosome cPNK"/>
</dbReference>
<comment type="catalytic activity">
    <reaction evidence="1">
        <text>a 2'-deoxyribonucleoside 5'-phosphate + H2O = a 2'-deoxyribonucleoside + phosphate</text>
        <dbReference type="Rhea" id="RHEA:36167"/>
        <dbReference type="ChEBI" id="CHEBI:15377"/>
        <dbReference type="ChEBI" id="CHEBI:18274"/>
        <dbReference type="ChEBI" id="CHEBI:43474"/>
        <dbReference type="ChEBI" id="CHEBI:65317"/>
        <dbReference type="EC" id="3.1.3.89"/>
    </reaction>
</comment>
<dbReference type="Gene3D" id="1.10.3210.10">
    <property type="entry name" value="Hypothetical protein af1432"/>
    <property type="match status" value="1"/>
</dbReference>
<gene>
    <name evidence="9" type="ORF">PNK_0020</name>
</gene>
<evidence type="ECO:0000256" key="1">
    <source>
        <dbReference type="ARBA" id="ARBA00001638"/>
    </source>
</evidence>
<comment type="cofactor">
    <cofactor evidence="2">
        <name>Mn(2+)</name>
        <dbReference type="ChEBI" id="CHEBI:29035"/>
    </cofactor>
</comment>
<evidence type="ECO:0000259" key="8">
    <source>
        <dbReference type="PROSITE" id="PS51831"/>
    </source>
</evidence>
<evidence type="ECO:0000256" key="6">
    <source>
        <dbReference type="ARBA" id="ARBA00022723"/>
    </source>
</evidence>
<name>A0A0U5K0N0_9BACT</name>
<feature type="domain" description="HD" evidence="8">
    <location>
        <begin position="35"/>
        <end position="135"/>
    </location>
</feature>
<dbReference type="InterPro" id="IPR003607">
    <property type="entry name" value="HD/PDEase_dom"/>
</dbReference>
<evidence type="ECO:0000256" key="3">
    <source>
        <dbReference type="ARBA" id="ARBA00001941"/>
    </source>
</evidence>
<dbReference type="PANTHER" id="PTHR11845">
    <property type="entry name" value="5'-DEOXYNUCLEOTIDASE HDDC2"/>
    <property type="match status" value="1"/>
</dbReference>
<comment type="subunit">
    <text evidence="4">Homodimer.</text>
</comment>
<dbReference type="GO" id="GO:0002953">
    <property type="term" value="F:5'-deoxynucleotidase activity"/>
    <property type="evidence" value="ECO:0007669"/>
    <property type="project" value="UniProtKB-EC"/>
</dbReference>
<keyword evidence="10" id="KW-1185">Reference proteome</keyword>
<dbReference type="CDD" id="cd00077">
    <property type="entry name" value="HDc"/>
    <property type="match status" value="1"/>
</dbReference>
<dbReference type="EMBL" id="LN879502">
    <property type="protein sequence ID" value="CUI15659.1"/>
    <property type="molecule type" value="Genomic_DNA"/>
</dbReference>
<evidence type="ECO:0000313" key="10">
    <source>
        <dbReference type="Proteomes" id="UP000069902"/>
    </source>
</evidence>
<evidence type="ECO:0000256" key="7">
    <source>
        <dbReference type="ARBA" id="ARBA00022801"/>
    </source>
</evidence>
<dbReference type="InterPro" id="IPR006674">
    <property type="entry name" value="HD_domain"/>
</dbReference>
<evidence type="ECO:0000256" key="5">
    <source>
        <dbReference type="ARBA" id="ARBA00012964"/>
    </source>
</evidence>
<dbReference type="Pfam" id="PF13023">
    <property type="entry name" value="HD_3"/>
    <property type="match status" value="1"/>
</dbReference>
<dbReference type="GO" id="GO:0005737">
    <property type="term" value="C:cytoplasm"/>
    <property type="evidence" value="ECO:0007669"/>
    <property type="project" value="TreeGrafter"/>
</dbReference>
<proteinExistence type="predicted"/>
<organism evidence="9 10">
    <name type="scientific">Candidatus Protochlamydia naegleriophila</name>
    <dbReference type="NCBI Taxonomy" id="389348"/>
    <lineage>
        <taxon>Bacteria</taxon>
        <taxon>Pseudomonadati</taxon>
        <taxon>Chlamydiota</taxon>
        <taxon>Chlamydiia</taxon>
        <taxon>Parachlamydiales</taxon>
        <taxon>Parachlamydiaceae</taxon>
        <taxon>Candidatus Protochlamydia</taxon>
    </lineage>
</organism>
<dbReference type="RefSeq" id="WP_059059505.1">
    <property type="nucleotide sequence ID" value="NZ_LN879502.1"/>
</dbReference>
<dbReference type="PROSITE" id="PS51831">
    <property type="entry name" value="HD"/>
    <property type="match status" value="1"/>
</dbReference>
<reference evidence="10" key="1">
    <citation type="submission" date="2015-09" db="EMBL/GenBank/DDBJ databases">
        <authorList>
            <person name="Bertelli C."/>
        </authorList>
    </citation>
    <scope>NUCLEOTIDE SEQUENCE [LARGE SCALE GENOMIC DNA]</scope>
    <source>
        <strain evidence="10">KNic</strain>
    </source>
</reference>
<keyword evidence="6" id="KW-0479">Metal-binding</keyword>
<dbReference type="InParanoid" id="A0A0U5K0N0"/>
<dbReference type="GO" id="GO:0046872">
    <property type="term" value="F:metal ion binding"/>
    <property type="evidence" value="ECO:0007669"/>
    <property type="project" value="UniProtKB-KW"/>
</dbReference>
<dbReference type="SMART" id="SM00471">
    <property type="entry name" value="HDc"/>
    <property type="match status" value="1"/>
</dbReference>
<accession>A0A0U5K0N0</accession>
<sequence length="201" mass="22925">MSLLPEIVNLLHEIGMLAHVPRSGFAFLGSGKQSVAEHSFRVALIGYALAHLSDQPIDRYKLMMLCLLHDLPEARIGDLNYVQKKYVRPNLGIALEDLAKGSTLGPEVVNWIQDYEQGDSLEAQIAHDADQIELLLVLKREQELGNERAFDWFQRVRQRLQTPMALKLAETILQTPSDNWWMQNRNDPHWIDGGKGRHLPE</sequence>
<dbReference type="PANTHER" id="PTHR11845:SF13">
    <property type="entry name" value="5'-DEOXYNUCLEOTIDASE HDDC2"/>
    <property type="match status" value="1"/>
</dbReference>
<dbReference type="SUPFAM" id="SSF109604">
    <property type="entry name" value="HD-domain/PDEase-like"/>
    <property type="match status" value="1"/>
</dbReference>
<dbReference type="KEGG" id="pnl:PNK_0020"/>
<keyword evidence="7 9" id="KW-0378">Hydrolase</keyword>
<dbReference type="STRING" id="389348.PNK_0020"/>
<evidence type="ECO:0000313" key="9">
    <source>
        <dbReference type="EMBL" id="CUI15659.1"/>
    </source>
</evidence>
<evidence type="ECO:0000256" key="4">
    <source>
        <dbReference type="ARBA" id="ARBA00011738"/>
    </source>
</evidence>
<dbReference type="PATRIC" id="fig|389348.3.peg.23"/>
<protein>
    <recommendedName>
        <fullName evidence="5">5'-deoxynucleotidase</fullName>
        <ecNumber evidence="5">3.1.3.89</ecNumber>
    </recommendedName>
</protein>
<dbReference type="InterPro" id="IPR039356">
    <property type="entry name" value="YfbR/HDDC2"/>
</dbReference>